<feature type="non-terminal residue" evidence="2">
    <location>
        <position position="86"/>
    </location>
</feature>
<accession>A0A2K3KED8</accession>
<sequence>MNSWRERALSKAGKEVMIKYVLQAIPSYVMSVFILPSSLIDDIEKMLNEFWWGGGGNNNKGIHWLACDRLACPKAKGGLGFRNFEA</sequence>
<comment type="caution">
    <text evidence="2">The sequence shown here is derived from an EMBL/GenBank/DDBJ whole genome shotgun (WGS) entry which is preliminary data.</text>
</comment>
<gene>
    <name evidence="2" type="ORF">L195_g062227</name>
</gene>
<dbReference type="PANTHER" id="PTHR33116:SF86">
    <property type="entry name" value="REVERSE TRANSCRIPTASE DOMAIN-CONTAINING PROTEIN"/>
    <property type="match status" value="1"/>
</dbReference>
<organism evidence="2 3">
    <name type="scientific">Trifolium pratense</name>
    <name type="common">Red clover</name>
    <dbReference type="NCBI Taxonomy" id="57577"/>
    <lineage>
        <taxon>Eukaryota</taxon>
        <taxon>Viridiplantae</taxon>
        <taxon>Streptophyta</taxon>
        <taxon>Embryophyta</taxon>
        <taxon>Tracheophyta</taxon>
        <taxon>Spermatophyta</taxon>
        <taxon>Magnoliopsida</taxon>
        <taxon>eudicotyledons</taxon>
        <taxon>Gunneridae</taxon>
        <taxon>Pentapetalae</taxon>
        <taxon>rosids</taxon>
        <taxon>fabids</taxon>
        <taxon>Fabales</taxon>
        <taxon>Fabaceae</taxon>
        <taxon>Papilionoideae</taxon>
        <taxon>50 kb inversion clade</taxon>
        <taxon>NPAAA clade</taxon>
        <taxon>Hologalegina</taxon>
        <taxon>IRL clade</taxon>
        <taxon>Trifolieae</taxon>
        <taxon>Trifolium</taxon>
    </lineage>
</organism>
<dbReference type="Proteomes" id="UP000236291">
    <property type="component" value="Unassembled WGS sequence"/>
</dbReference>
<dbReference type="PANTHER" id="PTHR33116">
    <property type="entry name" value="REVERSE TRANSCRIPTASE ZINC-BINDING DOMAIN-CONTAINING PROTEIN-RELATED-RELATED"/>
    <property type="match status" value="1"/>
</dbReference>
<reference evidence="2 3" key="1">
    <citation type="journal article" date="2014" name="Am. J. Bot.">
        <title>Genome assembly and annotation for red clover (Trifolium pratense; Fabaceae).</title>
        <authorList>
            <person name="Istvanek J."/>
            <person name="Jaros M."/>
            <person name="Krenek A."/>
            <person name="Repkova J."/>
        </authorList>
    </citation>
    <scope>NUCLEOTIDE SEQUENCE [LARGE SCALE GENOMIC DNA]</scope>
    <source>
        <strain evidence="3">cv. Tatra</strain>
        <tissue evidence="2">Young leaves</tissue>
    </source>
</reference>
<proteinExistence type="predicted"/>
<keyword evidence="1" id="KW-0472">Membrane</keyword>
<evidence type="ECO:0000256" key="1">
    <source>
        <dbReference type="SAM" id="Phobius"/>
    </source>
</evidence>
<keyword evidence="1" id="KW-0812">Transmembrane</keyword>
<reference evidence="2 3" key="2">
    <citation type="journal article" date="2017" name="Front. Plant Sci.">
        <title>Gene Classification and Mining of Molecular Markers Useful in Red Clover (Trifolium pratense) Breeding.</title>
        <authorList>
            <person name="Istvanek J."/>
            <person name="Dluhosova J."/>
            <person name="Dluhos P."/>
            <person name="Patkova L."/>
            <person name="Nedelnik J."/>
            <person name="Repkova J."/>
        </authorList>
    </citation>
    <scope>NUCLEOTIDE SEQUENCE [LARGE SCALE GENOMIC DNA]</scope>
    <source>
        <strain evidence="3">cv. Tatra</strain>
        <tissue evidence="2">Young leaves</tissue>
    </source>
</reference>
<protein>
    <submittedName>
        <fullName evidence="2">Uncharacterized protein</fullName>
    </submittedName>
</protein>
<keyword evidence="1" id="KW-1133">Transmembrane helix</keyword>
<dbReference type="STRING" id="57577.A0A2K3KED8"/>
<dbReference type="EMBL" id="ASHM01168969">
    <property type="protein sequence ID" value="PNX64664.1"/>
    <property type="molecule type" value="Genomic_DNA"/>
</dbReference>
<name>A0A2K3KED8_TRIPR</name>
<dbReference type="AlphaFoldDB" id="A0A2K3KED8"/>
<feature type="transmembrane region" description="Helical" evidence="1">
    <location>
        <begin position="20"/>
        <end position="40"/>
    </location>
</feature>
<evidence type="ECO:0000313" key="2">
    <source>
        <dbReference type="EMBL" id="PNX64664.1"/>
    </source>
</evidence>
<evidence type="ECO:0000313" key="3">
    <source>
        <dbReference type="Proteomes" id="UP000236291"/>
    </source>
</evidence>